<evidence type="ECO:0000313" key="3">
    <source>
        <dbReference type="Proteomes" id="UP000265930"/>
    </source>
</evidence>
<dbReference type="EMBL" id="QXDJ01000007">
    <property type="protein sequence ID" value="RII32509.1"/>
    <property type="molecule type" value="Genomic_DNA"/>
</dbReference>
<reference evidence="2 3" key="1">
    <citation type="submission" date="2018-08" db="EMBL/GenBank/DDBJ databases">
        <title>Genome of Clostridium chromiireducens C1, DSM12136.</title>
        <authorList>
            <person name="Xing M."/>
            <person name="Wei Y."/>
            <person name="Ang E.L."/>
            <person name="Zhao H."/>
            <person name="Zhang Y."/>
        </authorList>
    </citation>
    <scope>NUCLEOTIDE SEQUENCE [LARGE SCALE GENOMIC DNA]</scope>
    <source>
        <strain evidence="2 3">C1</strain>
    </source>
</reference>
<comment type="caution">
    <text evidence="2">The sequence shown here is derived from an EMBL/GenBank/DDBJ whole genome shotgun (WGS) entry which is preliminary data.</text>
</comment>
<dbReference type="InterPro" id="IPR005302">
    <property type="entry name" value="MoCF_Sase_C"/>
</dbReference>
<dbReference type="GO" id="GO:0030170">
    <property type="term" value="F:pyridoxal phosphate binding"/>
    <property type="evidence" value="ECO:0007669"/>
    <property type="project" value="InterPro"/>
</dbReference>
<dbReference type="PANTHER" id="PTHR36930">
    <property type="entry name" value="METAL-SULFUR CLUSTER BIOSYNTHESIS PROTEINS YUAD-RELATED"/>
    <property type="match status" value="1"/>
</dbReference>
<dbReference type="Pfam" id="PF03473">
    <property type="entry name" value="MOSC"/>
    <property type="match status" value="1"/>
</dbReference>
<dbReference type="Gene3D" id="2.40.33.20">
    <property type="entry name" value="PK beta-barrel domain-like"/>
    <property type="match status" value="1"/>
</dbReference>
<feature type="domain" description="MOSC" evidence="1">
    <location>
        <begin position="18"/>
        <end position="142"/>
    </location>
</feature>
<dbReference type="PANTHER" id="PTHR36930:SF1">
    <property type="entry name" value="MOSC DOMAIN-CONTAINING PROTEIN"/>
    <property type="match status" value="1"/>
</dbReference>
<organism evidence="2 3">
    <name type="scientific">Clostridium chromiireducens</name>
    <dbReference type="NCBI Taxonomy" id="225345"/>
    <lineage>
        <taxon>Bacteria</taxon>
        <taxon>Bacillati</taxon>
        <taxon>Bacillota</taxon>
        <taxon>Clostridia</taxon>
        <taxon>Eubacteriales</taxon>
        <taxon>Clostridiaceae</taxon>
        <taxon>Clostridium</taxon>
    </lineage>
</organism>
<protein>
    <submittedName>
        <fullName evidence="2">MOSC domain-containing protein</fullName>
    </submittedName>
</protein>
<dbReference type="GO" id="GO:0030151">
    <property type="term" value="F:molybdenum ion binding"/>
    <property type="evidence" value="ECO:0007669"/>
    <property type="project" value="InterPro"/>
</dbReference>
<dbReference type="AlphaFoldDB" id="A0A399IJN9"/>
<dbReference type="SUPFAM" id="SSF50800">
    <property type="entry name" value="PK beta-barrel domain-like"/>
    <property type="match status" value="1"/>
</dbReference>
<dbReference type="Proteomes" id="UP000265930">
    <property type="component" value="Unassembled WGS sequence"/>
</dbReference>
<proteinExistence type="predicted"/>
<sequence length="143" mass="15839">MGKVVAVCISEKRGTQKKNIQEGKFIENYGIQSDAHAGDWHRQVSLLSYEKIEEFNNKGANVIDGAFGENLVVEGIEFTKLPIGAILRCNDVVLEITQIGKECHNHCEIYKKMGDCIMPRNGVFAKVIVGGKIRCGDDMKVVV</sequence>
<gene>
    <name evidence="2" type="ORF">D2A34_22845</name>
</gene>
<dbReference type="InterPro" id="IPR011037">
    <property type="entry name" value="Pyrv_Knase-like_insert_dom_sf"/>
</dbReference>
<dbReference type="PROSITE" id="PS51340">
    <property type="entry name" value="MOSC"/>
    <property type="match status" value="1"/>
</dbReference>
<evidence type="ECO:0000259" key="1">
    <source>
        <dbReference type="PROSITE" id="PS51340"/>
    </source>
</evidence>
<name>A0A399IJN9_9CLOT</name>
<dbReference type="GO" id="GO:0003824">
    <property type="term" value="F:catalytic activity"/>
    <property type="evidence" value="ECO:0007669"/>
    <property type="project" value="InterPro"/>
</dbReference>
<dbReference type="InterPro" id="IPR052716">
    <property type="entry name" value="MOSC_domain"/>
</dbReference>
<evidence type="ECO:0000313" key="2">
    <source>
        <dbReference type="EMBL" id="RII32509.1"/>
    </source>
</evidence>
<dbReference type="RefSeq" id="WP_119368015.1">
    <property type="nucleotide sequence ID" value="NZ_QXDJ01000007.1"/>
</dbReference>
<accession>A0A399IJN9</accession>